<comment type="caution">
    <text evidence="2">The sequence shown here is derived from an EMBL/GenBank/DDBJ whole genome shotgun (WGS) entry which is preliminary data.</text>
</comment>
<name>A0A816GZD4_9BILA</name>
<dbReference type="EMBL" id="CAJNOQ010066904">
    <property type="protein sequence ID" value="CAF1681605.1"/>
    <property type="molecule type" value="Genomic_DNA"/>
</dbReference>
<feature type="compositionally biased region" description="Basic and acidic residues" evidence="1">
    <location>
        <begin position="68"/>
        <end position="85"/>
    </location>
</feature>
<feature type="compositionally biased region" description="Low complexity" evidence="1">
    <location>
        <begin position="88"/>
        <end position="99"/>
    </location>
</feature>
<dbReference type="EMBL" id="CAJOBC010155554">
    <property type="protein sequence ID" value="CAF4684724.1"/>
    <property type="molecule type" value="Genomic_DNA"/>
</dbReference>
<gene>
    <name evidence="2" type="ORF">GPM918_LOCUS46611</name>
    <name evidence="3" type="ORF">SRO942_LOCUS51137</name>
</gene>
<dbReference type="AlphaFoldDB" id="A0A816GZD4"/>
<reference evidence="2" key="1">
    <citation type="submission" date="2021-02" db="EMBL/GenBank/DDBJ databases">
        <authorList>
            <person name="Nowell W R."/>
        </authorList>
    </citation>
    <scope>NUCLEOTIDE SEQUENCE</scope>
</reference>
<accession>A0A816GZD4</accession>
<keyword evidence="4" id="KW-1185">Reference proteome</keyword>
<feature type="compositionally biased region" description="Basic residues" evidence="1">
    <location>
        <begin position="53"/>
        <end position="67"/>
    </location>
</feature>
<evidence type="ECO:0000313" key="4">
    <source>
        <dbReference type="Proteomes" id="UP000663829"/>
    </source>
</evidence>
<evidence type="ECO:0000313" key="2">
    <source>
        <dbReference type="EMBL" id="CAF1681605.1"/>
    </source>
</evidence>
<evidence type="ECO:0000256" key="1">
    <source>
        <dbReference type="SAM" id="MobiDB-lite"/>
    </source>
</evidence>
<proteinExistence type="predicted"/>
<evidence type="ECO:0000313" key="3">
    <source>
        <dbReference type="EMBL" id="CAF4684724.1"/>
    </source>
</evidence>
<dbReference type="Proteomes" id="UP000681722">
    <property type="component" value="Unassembled WGS sequence"/>
</dbReference>
<dbReference type="Proteomes" id="UP000663829">
    <property type="component" value="Unassembled WGS sequence"/>
</dbReference>
<feature type="region of interest" description="Disordered" evidence="1">
    <location>
        <begin position="29"/>
        <end position="99"/>
    </location>
</feature>
<sequence length="99" mass="10906">MIGSVHAPTPEGVIADFLFTGLNLVGNENRHRHSRGRRSPPSPDFSGAQPERPKRRRRRNADRHHTNHERPDSRHSPAALRDLHHVRPGAAAGPASAPA</sequence>
<organism evidence="2 4">
    <name type="scientific">Didymodactylos carnosus</name>
    <dbReference type="NCBI Taxonomy" id="1234261"/>
    <lineage>
        <taxon>Eukaryota</taxon>
        <taxon>Metazoa</taxon>
        <taxon>Spiralia</taxon>
        <taxon>Gnathifera</taxon>
        <taxon>Rotifera</taxon>
        <taxon>Eurotatoria</taxon>
        <taxon>Bdelloidea</taxon>
        <taxon>Philodinida</taxon>
        <taxon>Philodinidae</taxon>
        <taxon>Didymodactylos</taxon>
    </lineage>
</organism>
<protein>
    <submittedName>
        <fullName evidence="2">Uncharacterized protein</fullName>
    </submittedName>
</protein>